<dbReference type="SUPFAM" id="SSF53474">
    <property type="entry name" value="alpha/beta-Hydrolases"/>
    <property type="match status" value="1"/>
</dbReference>
<evidence type="ECO:0000256" key="3">
    <source>
        <dbReference type="SAM" id="SignalP"/>
    </source>
</evidence>
<dbReference type="InterPro" id="IPR013094">
    <property type="entry name" value="AB_hydrolase_3"/>
</dbReference>
<dbReference type="InterPro" id="IPR050300">
    <property type="entry name" value="GDXG_lipolytic_enzyme"/>
</dbReference>
<evidence type="ECO:0000256" key="2">
    <source>
        <dbReference type="ARBA" id="ARBA00022801"/>
    </source>
</evidence>
<feature type="domain" description="Alpha/beta hydrolase fold-3" evidence="4">
    <location>
        <begin position="105"/>
        <end position="313"/>
    </location>
</feature>
<proteinExistence type="inferred from homology"/>
<dbReference type="Proteomes" id="UP000027439">
    <property type="component" value="Unassembled WGS sequence"/>
</dbReference>
<dbReference type="eggNOG" id="COG0657">
    <property type="taxonomic scope" value="Bacteria"/>
</dbReference>
<dbReference type="EMBL" id="BMEG01000001">
    <property type="protein sequence ID" value="GGD58303.1"/>
    <property type="molecule type" value="Genomic_DNA"/>
</dbReference>
<dbReference type="PANTHER" id="PTHR48081">
    <property type="entry name" value="AB HYDROLASE SUPERFAMILY PROTEIN C4A8.06C"/>
    <property type="match status" value="1"/>
</dbReference>
<dbReference type="Proteomes" id="UP000597138">
    <property type="component" value="Unassembled WGS sequence"/>
</dbReference>
<gene>
    <name evidence="6" type="ORF">BG57_21305</name>
    <name evidence="5" type="ORF">GCM10010985_10350</name>
</gene>
<evidence type="ECO:0000259" key="4">
    <source>
        <dbReference type="Pfam" id="PF07859"/>
    </source>
</evidence>
<dbReference type="Pfam" id="PF07859">
    <property type="entry name" value="Abhydrolase_3"/>
    <property type="match status" value="1"/>
</dbReference>
<protein>
    <submittedName>
        <fullName evidence="5">Esterase</fullName>
    </submittedName>
    <submittedName>
        <fullName evidence="6">Lipase</fullName>
    </submittedName>
</protein>
<dbReference type="AlphaFoldDB" id="A0A069P670"/>
<reference evidence="8" key="3">
    <citation type="journal article" date="2019" name="Int. J. Syst. Evol. Microbiol.">
        <title>The Global Catalogue of Microorganisms (GCM) 10K type strain sequencing project: providing services to taxonomists for standard genome sequencing and annotation.</title>
        <authorList>
            <consortium name="The Broad Institute Genomics Platform"/>
            <consortium name="The Broad Institute Genome Sequencing Center for Infectious Disease"/>
            <person name="Wu L."/>
            <person name="Ma J."/>
        </authorList>
    </citation>
    <scope>NUCLEOTIDE SEQUENCE [LARGE SCALE GENOMIC DNA]</scope>
    <source>
        <strain evidence="8">CGMCC 1.11013</strain>
    </source>
</reference>
<name>A0A069P670_9BURK</name>
<keyword evidence="3" id="KW-0732">Signal</keyword>
<reference evidence="5" key="1">
    <citation type="journal article" date="2014" name="Int. J. Syst. Evol. Microbiol.">
        <title>Complete genome of a new Firmicutes species belonging to the dominant human colonic microbiota ('Ruminococcus bicirculans') reveals two chromosomes and a selective capacity to utilize plant glucans.</title>
        <authorList>
            <consortium name="NISC Comparative Sequencing Program"/>
            <person name="Wegmann U."/>
            <person name="Louis P."/>
            <person name="Goesmann A."/>
            <person name="Henrissat B."/>
            <person name="Duncan S.H."/>
            <person name="Flint H.J."/>
        </authorList>
    </citation>
    <scope>NUCLEOTIDE SEQUENCE</scope>
    <source>
        <strain evidence="5">CGMCC 1.11013</strain>
    </source>
</reference>
<organism evidence="6 7">
    <name type="scientific">Caballeronia grimmiae</name>
    <dbReference type="NCBI Taxonomy" id="1071679"/>
    <lineage>
        <taxon>Bacteria</taxon>
        <taxon>Pseudomonadati</taxon>
        <taxon>Pseudomonadota</taxon>
        <taxon>Betaproteobacteria</taxon>
        <taxon>Burkholderiales</taxon>
        <taxon>Burkholderiaceae</taxon>
        <taxon>Caballeronia</taxon>
    </lineage>
</organism>
<reference evidence="6 7" key="2">
    <citation type="submission" date="2014-03" db="EMBL/GenBank/DDBJ databases">
        <title>Draft Genome Sequences of Four Burkholderia Strains.</title>
        <authorList>
            <person name="Liu X.Y."/>
            <person name="Li C.X."/>
            <person name="Xu J.H."/>
        </authorList>
    </citation>
    <scope>NUCLEOTIDE SEQUENCE [LARGE SCALE GENOMIC DNA]</scope>
    <source>
        <strain evidence="6 7">R27</strain>
    </source>
</reference>
<dbReference type="Gene3D" id="3.40.50.1820">
    <property type="entry name" value="alpha/beta hydrolase"/>
    <property type="match status" value="1"/>
</dbReference>
<dbReference type="OrthoDB" id="9794445at2"/>
<dbReference type="PROSITE" id="PS01173">
    <property type="entry name" value="LIPASE_GDXG_HIS"/>
    <property type="match status" value="1"/>
</dbReference>
<feature type="signal peptide" evidence="3">
    <location>
        <begin position="1"/>
        <end position="21"/>
    </location>
</feature>
<evidence type="ECO:0000313" key="6">
    <source>
        <dbReference type="EMBL" id="KDR36135.1"/>
    </source>
</evidence>
<dbReference type="EMBL" id="JFHE01000004">
    <property type="protein sequence ID" value="KDR36135.1"/>
    <property type="molecule type" value="Genomic_DNA"/>
</dbReference>
<reference evidence="5" key="4">
    <citation type="submission" date="2024-05" db="EMBL/GenBank/DDBJ databases">
        <authorList>
            <person name="Sun Q."/>
            <person name="Zhou Y."/>
        </authorList>
    </citation>
    <scope>NUCLEOTIDE SEQUENCE</scope>
    <source>
        <strain evidence="5">CGMCC 1.11013</strain>
    </source>
</reference>
<evidence type="ECO:0000313" key="7">
    <source>
        <dbReference type="Proteomes" id="UP000027439"/>
    </source>
</evidence>
<accession>A0A069P670</accession>
<comment type="similarity">
    <text evidence="1">Belongs to the 'GDXG' lipolytic enzyme family.</text>
</comment>
<dbReference type="InterPro" id="IPR029058">
    <property type="entry name" value="AB_hydrolase_fold"/>
</dbReference>
<dbReference type="RefSeq" id="WP_035961664.1">
    <property type="nucleotide sequence ID" value="NZ_BMEG01000001.1"/>
</dbReference>
<comment type="caution">
    <text evidence="6">The sequence shown here is derived from an EMBL/GenBank/DDBJ whole genome shotgun (WGS) entry which is preliminary data.</text>
</comment>
<dbReference type="STRING" id="1071679.BG57_21305"/>
<keyword evidence="2" id="KW-0378">Hydrolase</keyword>
<dbReference type="GO" id="GO:0016787">
    <property type="term" value="F:hydrolase activity"/>
    <property type="evidence" value="ECO:0007669"/>
    <property type="project" value="UniProtKB-KW"/>
</dbReference>
<dbReference type="InterPro" id="IPR002168">
    <property type="entry name" value="Lipase_GDXG_HIS_AS"/>
</dbReference>
<evidence type="ECO:0000313" key="8">
    <source>
        <dbReference type="Proteomes" id="UP000597138"/>
    </source>
</evidence>
<dbReference type="PANTHER" id="PTHR48081:SF8">
    <property type="entry name" value="ALPHA_BETA HYDROLASE FOLD-3 DOMAIN-CONTAINING PROTEIN-RELATED"/>
    <property type="match status" value="1"/>
</dbReference>
<evidence type="ECO:0000313" key="5">
    <source>
        <dbReference type="EMBL" id="GGD58303.1"/>
    </source>
</evidence>
<feature type="chain" id="PRO_5001664009" evidence="3">
    <location>
        <begin position="22"/>
        <end position="341"/>
    </location>
</feature>
<keyword evidence="8" id="KW-1185">Reference proteome</keyword>
<evidence type="ECO:0000256" key="1">
    <source>
        <dbReference type="ARBA" id="ARBA00010515"/>
    </source>
</evidence>
<sequence>MKKLKTAIIASAVATAVFAHAAADAAPVLEPATQQFIDALAASNAPPIYTLSPADARNVLAGAQSQPVKKQAAAIEDRVIQAGPTGKIALRIVRPEHAKGALPVIMYFHGGGWVLGDKNTHDRLVREIANGAQAEVVFVDYDRSPETKYPVPIEQAYAATRYVAEHAREFNVDASRMAVAGDSVGGNMAAAVTLLAKERGGPALRAQVLFYPVTDARFDDGSYNEFANGPWLTREAMKWFWDAYAPDAADREKITASPLRATIDELKGLPPALVITDENDVLRDEGEAYARKLTQAGVPVTSTRYNGTIHDFVMLNALAQTPATRAAIAQASATLKAALSK</sequence>